<proteinExistence type="predicted"/>
<dbReference type="GO" id="GO:0000155">
    <property type="term" value="F:phosphorelay sensor kinase activity"/>
    <property type="evidence" value="ECO:0007669"/>
    <property type="project" value="InterPro"/>
</dbReference>
<feature type="transmembrane region" description="Helical" evidence="1">
    <location>
        <begin position="48"/>
        <end position="65"/>
    </location>
</feature>
<evidence type="ECO:0000313" key="4">
    <source>
        <dbReference type="Proteomes" id="UP000291117"/>
    </source>
</evidence>
<dbReference type="InterPro" id="IPR010559">
    <property type="entry name" value="Sig_transdc_His_kin_internal"/>
</dbReference>
<feature type="transmembrane region" description="Helical" evidence="1">
    <location>
        <begin position="72"/>
        <end position="91"/>
    </location>
</feature>
<feature type="transmembrane region" description="Helical" evidence="1">
    <location>
        <begin position="128"/>
        <end position="146"/>
    </location>
</feature>
<dbReference type="AlphaFoldDB" id="A0A4R0NBV2"/>
<dbReference type="Pfam" id="PF06580">
    <property type="entry name" value="His_kinase"/>
    <property type="match status" value="1"/>
</dbReference>
<dbReference type="RefSeq" id="WP_131608519.1">
    <property type="nucleotide sequence ID" value="NZ_SJSM01000004.1"/>
</dbReference>
<sequence length="356" mass="40950">MEKSRYKRLLNALVPLLLWLVVLSLPFFSRVVNLPPEMRNGFLKSQLVTNSLLVVVFYVHTYLIYPVREKKYGTLIYLGLLLGCLGLFIVANNLLMPEMPRFARPNFPPPRMMPHGRMGHGFMPGPPIALLPFAFVIMVSFCYRLYTDKQDRDRLIEERERIHLKTELEFLSSQISPHFMFNLLNTLVSMARKKSELLEPSLIRLSQLMRYMLYDNNAPQISLANEVAYLKNYINLQLLRFGDDVKINLYLSGAFERYTIAPMLLIPFVENAFKHGIGTLEDPIIDVLLSIPEDKDELHLMVVNGIAPQGISAQESSSGIGLANVRRRLELLYPNHYSFTIVQTEDTFTVKLQIDL</sequence>
<comment type="caution">
    <text evidence="3">The sequence shown here is derived from an EMBL/GenBank/DDBJ whole genome shotgun (WGS) entry which is preliminary data.</text>
</comment>
<keyword evidence="1" id="KW-0472">Membrane</keyword>
<keyword evidence="1" id="KW-0812">Transmembrane</keyword>
<accession>A0A4R0NBV2</accession>
<dbReference type="InterPro" id="IPR050640">
    <property type="entry name" value="Bact_2-comp_sensor_kinase"/>
</dbReference>
<keyword evidence="4" id="KW-1185">Reference proteome</keyword>
<dbReference type="Proteomes" id="UP000291117">
    <property type="component" value="Unassembled WGS sequence"/>
</dbReference>
<dbReference type="InterPro" id="IPR036890">
    <property type="entry name" value="HATPase_C_sf"/>
</dbReference>
<organism evidence="3 4">
    <name type="scientific">Pedobacter hiemivivus</name>
    <dbReference type="NCBI Taxonomy" id="2530454"/>
    <lineage>
        <taxon>Bacteria</taxon>
        <taxon>Pseudomonadati</taxon>
        <taxon>Bacteroidota</taxon>
        <taxon>Sphingobacteriia</taxon>
        <taxon>Sphingobacteriales</taxon>
        <taxon>Sphingobacteriaceae</taxon>
        <taxon>Pedobacter</taxon>
    </lineage>
</organism>
<evidence type="ECO:0000256" key="1">
    <source>
        <dbReference type="SAM" id="Phobius"/>
    </source>
</evidence>
<reference evidence="3 4" key="1">
    <citation type="submission" date="2019-02" db="EMBL/GenBank/DDBJ databases">
        <title>Pedobacter sp. RP-3-8 sp. nov., isolated from Arctic soil.</title>
        <authorList>
            <person name="Dahal R.H."/>
        </authorList>
    </citation>
    <scope>NUCLEOTIDE SEQUENCE [LARGE SCALE GENOMIC DNA]</scope>
    <source>
        <strain evidence="3 4">RP-3-8</strain>
    </source>
</reference>
<dbReference type="PANTHER" id="PTHR34220:SF7">
    <property type="entry name" value="SENSOR HISTIDINE KINASE YPDA"/>
    <property type="match status" value="1"/>
</dbReference>
<dbReference type="OrthoDB" id="9792992at2"/>
<evidence type="ECO:0000313" key="3">
    <source>
        <dbReference type="EMBL" id="TCC97107.1"/>
    </source>
</evidence>
<name>A0A4R0NBV2_9SPHI</name>
<gene>
    <name evidence="3" type="ORF">EZ444_09635</name>
</gene>
<dbReference type="PANTHER" id="PTHR34220">
    <property type="entry name" value="SENSOR HISTIDINE KINASE YPDA"/>
    <property type="match status" value="1"/>
</dbReference>
<dbReference type="EMBL" id="SJSM01000004">
    <property type="protein sequence ID" value="TCC97107.1"/>
    <property type="molecule type" value="Genomic_DNA"/>
</dbReference>
<dbReference type="Gene3D" id="3.30.565.10">
    <property type="entry name" value="Histidine kinase-like ATPase, C-terminal domain"/>
    <property type="match status" value="1"/>
</dbReference>
<keyword evidence="1" id="KW-1133">Transmembrane helix</keyword>
<protein>
    <recommendedName>
        <fullName evidence="2">Signal transduction histidine kinase internal region domain-containing protein</fullName>
    </recommendedName>
</protein>
<dbReference type="SUPFAM" id="SSF55874">
    <property type="entry name" value="ATPase domain of HSP90 chaperone/DNA topoisomerase II/histidine kinase"/>
    <property type="match status" value="1"/>
</dbReference>
<feature type="domain" description="Signal transduction histidine kinase internal region" evidence="2">
    <location>
        <begin position="167"/>
        <end position="244"/>
    </location>
</feature>
<dbReference type="GO" id="GO:0016020">
    <property type="term" value="C:membrane"/>
    <property type="evidence" value="ECO:0007669"/>
    <property type="project" value="InterPro"/>
</dbReference>
<evidence type="ECO:0000259" key="2">
    <source>
        <dbReference type="Pfam" id="PF06580"/>
    </source>
</evidence>